<keyword evidence="4" id="KW-0677">Repeat</keyword>
<evidence type="ECO:0000256" key="4">
    <source>
        <dbReference type="ARBA" id="ARBA00022737"/>
    </source>
</evidence>
<comment type="subcellular location">
    <subcellularLocation>
        <location evidence="1">Secreted</location>
    </subcellularLocation>
</comment>
<keyword evidence="2" id="KW-0964">Secreted</keyword>
<evidence type="ECO:0000256" key="1">
    <source>
        <dbReference type="ARBA" id="ARBA00004613"/>
    </source>
</evidence>
<dbReference type="InterPro" id="IPR032675">
    <property type="entry name" value="LRR_dom_sf"/>
</dbReference>
<dbReference type="PANTHER" id="PTHR32093">
    <property type="entry name" value="LEUCINE-RICH REPEAT EXTENSIN-LIKE PROTEIN 3-RELATED"/>
    <property type="match status" value="1"/>
</dbReference>
<evidence type="ECO:0000313" key="6">
    <source>
        <dbReference type="Proteomes" id="UP000326396"/>
    </source>
</evidence>
<comment type="caution">
    <text evidence="5">The sequence shown here is derived from an EMBL/GenBank/DDBJ whole genome shotgun (WGS) entry which is preliminary data.</text>
</comment>
<organism evidence="5 6">
    <name type="scientific">Mikania micrantha</name>
    <name type="common">bitter vine</name>
    <dbReference type="NCBI Taxonomy" id="192012"/>
    <lineage>
        <taxon>Eukaryota</taxon>
        <taxon>Viridiplantae</taxon>
        <taxon>Streptophyta</taxon>
        <taxon>Embryophyta</taxon>
        <taxon>Tracheophyta</taxon>
        <taxon>Spermatophyta</taxon>
        <taxon>Magnoliopsida</taxon>
        <taxon>eudicotyledons</taxon>
        <taxon>Gunneridae</taxon>
        <taxon>Pentapetalae</taxon>
        <taxon>asterids</taxon>
        <taxon>campanulids</taxon>
        <taxon>Asterales</taxon>
        <taxon>Asteraceae</taxon>
        <taxon>Asteroideae</taxon>
        <taxon>Heliantheae alliance</taxon>
        <taxon>Eupatorieae</taxon>
        <taxon>Mikania</taxon>
    </lineage>
</organism>
<gene>
    <name evidence="5" type="ORF">E3N88_25457</name>
</gene>
<dbReference type="InterPro" id="IPR001611">
    <property type="entry name" value="Leu-rich_rpt"/>
</dbReference>
<reference evidence="5 6" key="1">
    <citation type="submission" date="2019-05" db="EMBL/GenBank/DDBJ databases">
        <title>Mikania micrantha, genome provides insights into the molecular mechanism of rapid growth.</title>
        <authorList>
            <person name="Liu B."/>
        </authorList>
    </citation>
    <scope>NUCLEOTIDE SEQUENCE [LARGE SCALE GENOMIC DNA]</scope>
    <source>
        <strain evidence="5">NLD-2019</strain>
        <tissue evidence="5">Leaf</tissue>
    </source>
</reference>
<evidence type="ECO:0000256" key="2">
    <source>
        <dbReference type="ARBA" id="ARBA00022525"/>
    </source>
</evidence>
<dbReference type="Gene3D" id="3.80.10.10">
    <property type="entry name" value="Ribonuclease Inhibitor"/>
    <property type="match status" value="2"/>
</dbReference>
<keyword evidence="6" id="KW-1185">Reference proteome</keyword>
<name>A0A5N6N4S7_9ASTR</name>
<proteinExistence type="predicted"/>
<dbReference type="Pfam" id="PF00560">
    <property type="entry name" value="LRR_1"/>
    <property type="match status" value="1"/>
</dbReference>
<evidence type="ECO:0008006" key="7">
    <source>
        <dbReference type="Google" id="ProtNLM"/>
    </source>
</evidence>
<dbReference type="InterPro" id="IPR051582">
    <property type="entry name" value="LRR_extensin-like_regulator"/>
</dbReference>
<protein>
    <recommendedName>
        <fullName evidence="7">Leucine-rich repeat-containing N-terminal plant-type domain-containing protein</fullName>
    </recommendedName>
</protein>
<dbReference type="OrthoDB" id="676979at2759"/>
<dbReference type="AlphaFoldDB" id="A0A5N6N4S7"/>
<dbReference type="GO" id="GO:0005576">
    <property type="term" value="C:extracellular region"/>
    <property type="evidence" value="ECO:0007669"/>
    <property type="project" value="UniProtKB-SubCell"/>
</dbReference>
<dbReference type="Proteomes" id="UP000326396">
    <property type="component" value="Linkage Group LG3"/>
</dbReference>
<accession>A0A5N6N4S7</accession>
<keyword evidence="3" id="KW-0732">Signal</keyword>
<dbReference type="SUPFAM" id="SSF52058">
    <property type="entry name" value="L domain-like"/>
    <property type="match status" value="1"/>
</dbReference>
<dbReference type="PANTHER" id="PTHR32093:SF91">
    <property type="entry name" value="LEUCINE-RICH REPEAT-CONTAINING N-TERMINAL PLANT-TYPE DOMAIN-CONTAINING PROTEIN"/>
    <property type="match status" value="1"/>
</dbReference>
<dbReference type="EMBL" id="SZYD01000013">
    <property type="protein sequence ID" value="KAD4385289.1"/>
    <property type="molecule type" value="Genomic_DNA"/>
</dbReference>
<evidence type="ECO:0000256" key="3">
    <source>
        <dbReference type="ARBA" id="ARBA00022729"/>
    </source>
</evidence>
<sequence>MIQMIIDFAFKIIVVVAVFHLSKTLGGVTSIVDGNPLDTIKHELDNLTFIDQRLSVVYPLIQKFKNRIISDPLNITKSWVGSDICSYTGFYCDNPPDNLTAITLASIDFNGFQLTAPTLDGFLDQLPDLALFHANSNFFSGTISSNIAKLPYLYELDLSNNLFSGPFPSSILGMNTLSFLDIRFNLFTGSIPPQLFTKDLDILFVNNNNFIQKLTEILGSSHIFYLTLANNKFYGPIPGSIAKYFSGLSEVLLLNNMLSGCLPYELGFLTETVVFDAGYNLLTGPMPFSLGCLKKAEVVNFAGNLLYGGVPEVVCAMANLANLSLSDNYFVQVGPICRGLIKKGVLDVRNNCIRGQPEQRSAVECMAFFSKRKYCSYKQTYHLPCLSPGFSDSPMGLVVLLAEVVVKEVELQSRF</sequence>
<evidence type="ECO:0000313" key="5">
    <source>
        <dbReference type="EMBL" id="KAD4385289.1"/>
    </source>
</evidence>